<dbReference type="EMBL" id="CAJJDN010000112">
    <property type="protein sequence ID" value="CAD8116758.1"/>
    <property type="molecule type" value="Genomic_DNA"/>
</dbReference>
<keyword evidence="2" id="KW-1185">Reference proteome</keyword>
<accession>A0A8S1QLB9</accession>
<dbReference type="Proteomes" id="UP000692954">
    <property type="component" value="Unassembled WGS sequence"/>
</dbReference>
<protein>
    <submittedName>
        <fullName evidence="1">Uncharacterized protein</fullName>
    </submittedName>
</protein>
<evidence type="ECO:0000313" key="1">
    <source>
        <dbReference type="EMBL" id="CAD8116758.1"/>
    </source>
</evidence>
<proteinExistence type="predicted"/>
<organism evidence="1 2">
    <name type="scientific">Paramecium sonneborni</name>
    <dbReference type="NCBI Taxonomy" id="65129"/>
    <lineage>
        <taxon>Eukaryota</taxon>
        <taxon>Sar</taxon>
        <taxon>Alveolata</taxon>
        <taxon>Ciliophora</taxon>
        <taxon>Intramacronucleata</taxon>
        <taxon>Oligohymenophorea</taxon>
        <taxon>Peniculida</taxon>
        <taxon>Parameciidae</taxon>
        <taxon>Paramecium</taxon>
    </lineage>
</organism>
<sequence>MLALLTYLDNLCHANSEYPEFCVEVSAVKQKIIEMMLSEQCLICSGFGHEAGKKCPTLKIILNIFSRLAPIGTDKIFADIIRKKISEHKRLQKIALEIQLQHKRNLEGIQMQKIFKDQRIKKQNAQYENFTNQMNINQKRKLNQSYNIELEQSFKKVKTLQSN</sequence>
<dbReference type="AlphaFoldDB" id="A0A8S1QLB9"/>
<comment type="caution">
    <text evidence="1">The sequence shown here is derived from an EMBL/GenBank/DDBJ whole genome shotgun (WGS) entry which is preliminary data.</text>
</comment>
<reference evidence="1" key="1">
    <citation type="submission" date="2021-01" db="EMBL/GenBank/DDBJ databases">
        <authorList>
            <consortium name="Genoscope - CEA"/>
            <person name="William W."/>
        </authorList>
    </citation>
    <scope>NUCLEOTIDE SEQUENCE</scope>
</reference>
<gene>
    <name evidence="1" type="ORF">PSON_ATCC_30995.1.T1120001</name>
</gene>
<evidence type="ECO:0000313" key="2">
    <source>
        <dbReference type="Proteomes" id="UP000692954"/>
    </source>
</evidence>
<name>A0A8S1QLB9_9CILI</name>